<dbReference type="Proteomes" id="UP000708208">
    <property type="component" value="Unassembled WGS sequence"/>
</dbReference>
<name>A0A8J2JTE1_9HEXA</name>
<dbReference type="AlphaFoldDB" id="A0A8J2JTE1"/>
<sequence>SPIIFSCSYPPARNASIIEKERAPGHICESHKTNCYLLLSISVIPTPWKCVLVLESQDTTNIVKEEPRKTINRKKYG</sequence>
<accession>A0A8J2JTE1</accession>
<protein>
    <submittedName>
        <fullName evidence="1">Uncharacterized protein</fullName>
    </submittedName>
</protein>
<dbReference type="EMBL" id="CAJVCH010099130">
    <property type="protein sequence ID" value="CAG7723443.1"/>
    <property type="molecule type" value="Genomic_DNA"/>
</dbReference>
<keyword evidence="2" id="KW-1185">Reference proteome</keyword>
<comment type="caution">
    <text evidence="1">The sequence shown here is derived from an EMBL/GenBank/DDBJ whole genome shotgun (WGS) entry which is preliminary data.</text>
</comment>
<reference evidence="1" key="1">
    <citation type="submission" date="2021-06" db="EMBL/GenBank/DDBJ databases">
        <authorList>
            <person name="Hodson N. C."/>
            <person name="Mongue J. A."/>
            <person name="Jaron S. K."/>
        </authorList>
    </citation>
    <scope>NUCLEOTIDE SEQUENCE</scope>
</reference>
<proteinExistence type="predicted"/>
<evidence type="ECO:0000313" key="2">
    <source>
        <dbReference type="Proteomes" id="UP000708208"/>
    </source>
</evidence>
<feature type="non-terminal residue" evidence="1">
    <location>
        <position position="1"/>
    </location>
</feature>
<gene>
    <name evidence="1" type="ORF">AFUS01_LOCUS12531</name>
</gene>
<evidence type="ECO:0000313" key="1">
    <source>
        <dbReference type="EMBL" id="CAG7723443.1"/>
    </source>
</evidence>
<organism evidence="1 2">
    <name type="scientific">Allacma fusca</name>
    <dbReference type="NCBI Taxonomy" id="39272"/>
    <lineage>
        <taxon>Eukaryota</taxon>
        <taxon>Metazoa</taxon>
        <taxon>Ecdysozoa</taxon>
        <taxon>Arthropoda</taxon>
        <taxon>Hexapoda</taxon>
        <taxon>Collembola</taxon>
        <taxon>Symphypleona</taxon>
        <taxon>Sminthuridae</taxon>
        <taxon>Allacma</taxon>
    </lineage>
</organism>